<comment type="caution">
    <text evidence="1">The sequence shown here is derived from an EMBL/GenBank/DDBJ whole genome shotgun (WGS) entry which is preliminary data.</text>
</comment>
<evidence type="ECO:0000313" key="2">
    <source>
        <dbReference type="Proteomes" id="UP000234579"/>
    </source>
</evidence>
<dbReference type="EMBL" id="PKGI01000049">
    <property type="protein sequence ID" value="PLA75800.1"/>
    <property type="molecule type" value="Genomic_DNA"/>
</dbReference>
<gene>
    <name evidence="1" type="ORF">CYR79_09540</name>
</gene>
<sequence length="104" mass="12342">MRTTTRQHLDFEGKIGLNKVRIEVVKNNIYDAHSSSYNNSYFKKGVFIMVSEAQKRANEKWKAANKEKQKIYRYRSQAKKFINEFATQDDLAELKKMIEEKMSE</sequence>
<name>A0A2I2A8T1_9LACO</name>
<dbReference type="AlphaFoldDB" id="A0A2I2A8T1"/>
<protein>
    <submittedName>
        <fullName evidence="1">Uncharacterized protein</fullName>
    </submittedName>
</protein>
<proteinExistence type="predicted"/>
<evidence type="ECO:0000313" key="1">
    <source>
        <dbReference type="EMBL" id="PLA75800.1"/>
    </source>
</evidence>
<dbReference type="Proteomes" id="UP000234579">
    <property type="component" value="Unassembled WGS sequence"/>
</dbReference>
<organism evidence="1 2">
    <name type="scientific">Ligilactobacillus agilis</name>
    <dbReference type="NCBI Taxonomy" id="1601"/>
    <lineage>
        <taxon>Bacteria</taxon>
        <taxon>Bacillati</taxon>
        <taxon>Bacillota</taxon>
        <taxon>Bacilli</taxon>
        <taxon>Lactobacillales</taxon>
        <taxon>Lactobacillaceae</taxon>
        <taxon>Ligilactobacillus</taxon>
    </lineage>
</organism>
<reference evidence="2" key="1">
    <citation type="submission" date="2017-12" db="EMBL/GenBank/DDBJ databases">
        <authorList>
            <person name="Christensen H."/>
        </authorList>
    </citation>
    <scope>NUCLEOTIDE SEQUENCE [LARGE SCALE GENOMIC DNA]</scope>
    <source>
        <strain evidence="2">268A</strain>
    </source>
</reference>
<accession>A0A2I2A8T1</accession>